<evidence type="ECO:0000256" key="2">
    <source>
        <dbReference type="PROSITE-ProRule" id="PRU00176"/>
    </source>
</evidence>
<evidence type="ECO:0000256" key="3">
    <source>
        <dbReference type="SAM" id="MobiDB-lite"/>
    </source>
</evidence>
<dbReference type="FunFam" id="3.30.70.330:FF:000631">
    <property type="entry name" value="Glycine-rich RNA-binding protein 3, mitochondrial"/>
    <property type="match status" value="1"/>
</dbReference>
<feature type="region of interest" description="Disordered" evidence="3">
    <location>
        <begin position="259"/>
        <end position="307"/>
    </location>
</feature>
<dbReference type="SMART" id="SM00360">
    <property type="entry name" value="RRM"/>
    <property type="match status" value="1"/>
</dbReference>
<feature type="compositionally biased region" description="Acidic residues" evidence="3">
    <location>
        <begin position="283"/>
        <end position="301"/>
    </location>
</feature>
<sequence length="307" mass="29861">MAFFSKLGNILKQASSKQIAAQFSASRPSIFQAIRCMSSSKVFVGGISYNTDENSLREAFSKYGSVIEAKVIMDRESGRSRGFAFVTYTSSEEASSAIQALDGQDLHGRRIRVNYAADRNRGFGGGDGGYGGGGGGYGGGGYGGGGGGYGGGGYNSGGGYGGGGYGGSAGGYGGGQSGGYGGGNPNSGFGGNPSGGFGGSPAASTYGSGGSGAFGGGADDFGVASGNVYNSGPAGGAYGGSDASNNFGVAGGVSGSDDFGSSAGFGGSAEQFGATTERSEADGGFEFEAAGENERADEDADDFAKRA</sequence>
<dbReference type="InterPro" id="IPR035979">
    <property type="entry name" value="RBD_domain_sf"/>
</dbReference>
<organism evidence="5 6">
    <name type="scientific">Linum tenue</name>
    <dbReference type="NCBI Taxonomy" id="586396"/>
    <lineage>
        <taxon>Eukaryota</taxon>
        <taxon>Viridiplantae</taxon>
        <taxon>Streptophyta</taxon>
        <taxon>Embryophyta</taxon>
        <taxon>Tracheophyta</taxon>
        <taxon>Spermatophyta</taxon>
        <taxon>Magnoliopsida</taxon>
        <taxon>eudicotyledons</taxon>
        <taxon>Gunneridae</taxon>
        <taxon>Pentapetalae</taxon>
        <taxon>rosids</taxon>
        <taxon>fabids</taxon>
        <taxon>Malpighiales</taxon>
        <taxon>Linaceae</taxon>
        <taxon>Linum</taxon>
    </lineage>
</organism>
<dbReference type="AlphaFoldDB" id="A0AAV0RUZ7"/>
<dbReference type="InterPro" id="IPR052462">
    <property type="entry name" value="SLIRP/GR-RBP-like"/>
</dbReference>
<dbReference type="InterPro" id="IPR012677">
    <property type="entry name" value="Nucleotide-bd_a/b_plait_sf"/>
</dbReference>
<dbReference type="Pfam" id="PF00076">
    <property type="entry name" value="RRM_1"/>
    <property type="match status" value="1"/>
</dbReference>
<dbReference type="InterPro" id="IPR000504">
    <property type="entry name" value="RRM_dom"/>
</dbReference>
<dbReference type="PROSITE" id="PS50102">
    <property type="entry name" value="RRM"/>
    <property type="match status" value="1"/>
</dbReference>
<dbReference type="SUPFAM" id="SSF54928">
    <property type="entry name" value="RNA-binding domain, RBD"/>
    <property type="match status" value="1"/>
</dbReference>
<proteinExistence type="predicted"/>
<dbReference type="GO" id="GO:0003723">
    <property type="term" value="F:RNA binding"/>
    <property type="evidence" value="ECO:0007669"/>
    <property type="project" value="UniProtKB-UniRule"/>
</dbReference>
<keyword evidence="1 2" id="KW-0694">RNA-binding</keyword>
<evidence type="ECO:0000313" key="6">
    <source>
        <dbReference type="Proteomes" id="UP001154282"/>
    </source>
</evidence>
<dbReference type="PANTHER" id="PTHR48027">
    <property type="entry name" value="HETEROGENEOUS NUCLEAR RIBONUCLEOPROTEIN 87F-RELATED"/>
    <property type="match status" value="1"/>
</dbReference>
<evidence type="ECO:0000259" key="4">
    <source>
        <dbReference type="PROSITE" id="PS50102"/>
    </source>
</evidence>
<name>A0AAV0RUZ7_9ROSI</name>
<dbReference type="Proteomes" id="UP001154282">
    <property type="component" value="Unassembled WGS sequence"/>
</dbReference>
<dbReference type="CDD" id="cd21608">
    <property type="entry name" value="RRM2_NsCP33_like"/>
    <property type="match status" value="1"/>
</dbReference>
<feature type="domain" description="RRM" evidence="4">
    <location>
        <begin position="40"/>
        <end position="118"/>
    </location>
</feature>
<accession>A0AAV0RUZ7</accession>
<dbReference type="Gene3D" id="3.30.70.330">
    <property type="match status" value="1"/>
</dbReference>
<keyword evidence="6" id="KW-1185">Reference proteome</keyword>
<protein>
    <recommendedName>
        <fullName evidence="4">RRM domain-containing protein</fullName>
    </recommendedName>
</protein>
<dbReference type="InterPro" id="IPR048289">
    <property type="entry name" value="RRM2_NsCP33-like"/>
</dbReference>
<dbReference type="PRINTS" id="PR01228">
    <property type="entry name" value="EGGSHELL"/>
</dbReference>
<dbReference type="EMBL" id="CAMGYJ010000011">
    <property type="protein sequence ID" value="CAI0560364.1"/>
    <property type="molecule type" value="Genomic_DNA"/>
</dbReference>
<reference evidence="5" key="1">
    <citation type="submission" date="2022-08" db="EMBL/GenBank/DDBJ databases">
        <authorList>
            <person name="Gutierrez-Valencia J."/>
        </authorList>
    </citation>
    <scope>NUCLEOTIDE SEQUENCE</scope>
</reference>
<comment type="caution">
    <text evidence="5">The sequence shown here is derived from an EMBL/GenBank/DDBJ whole genome shotgun (WGS) entry which is preliminary data.</text>
</comment>
<evidence type="ECO:0000256" key="1">
    <source>
        <dbReference type="ARBA" id="ARBA00022884"/>
    </source>
</evidence>
<gene>
    <name evidence="5" type="ORF">LITE_LOCUS49661</name>
</gene>
<evidence type="ECO:0000313" key="5">
    <source>
        <dbReference type="EMBL" id="CAI0560364.1"/>
    </source>
</evidence>